<dbReference type="EMBL" id="KV453912">
    <property type="protein sequence ID" value="ODV79050.1"/>
    <property type="molecule type" value="Genomic_DNA"/>
</dbReference>
<evidence type="ECO:0000313" key="2">
    <source>
        <dbReference type="Proteomes" id="UP000094285"/>
    </source>
</evidence>
<evidence type="ECO:0000313" key="1">
    <source>
        <dbReference type="EMBL" id="ODV79050.1"/>
    </source>
</evidence>
<protein>
    <submittedName>
        <fullName evidence="1">Uncharacterized protein</fullName>
    </submittedName>
</protein>
<keyword evidence="2" id="KW-1185">Reference proteome</keyword>
<sequence length="68" mass="7734">MKNSELVIIFSSKNLGELHRMGLNDFNRFEGSMGIHHRIPLFAKLPIILFGYLVAPSNISVFECVQGW</sequence>
<organism evidence="1 2">
    <name type="scientific">Suhomyces tanzawaensis NRRL Y-17324</name>
    <dbReference type="NCBI Taxonomy" id="984487"/>
    <lineage>
        <taxon>Eukaryota</taxon>
        <taxon>Fungi</taxon>
        <taxon>Dikarya</taxon>
        <taxon>Ascomycota</taxon>
        <taxon>Saccharomycotina</taxon>
        <taxon>Pichiomycetes</taxon>
        <taxon>Debaryomycetaceae</taxon>
        <taxon>Suhomyces</taxon>
    </lineage>
</organism>
<reference evidence="2" key="1">
    <citation type="submission" date="2016-05" db="EMBL/GenBank/DDBJ databases">
        <title>Comparative genomics of biotechnologically important yeasts.</title>
        <authorList>
            <consortium name="DOE Joint Genome Institute"/>
            <person name="Riley R."/>
            <person name="Haridas S."/>
            <person name="Wolfe K.H."/>
            <person name="Lopes M.R."/>
            <person name="Hittinger C.T."/>
            <person name="Goker M."/>
            <person name="Salamov A."/>
            <person name="Wisecaver J."/>
            <person name="Long T.M."/>
            <person name="Aerts A.L."/>
            <person name="Barry K."/>
            <person name="Choi C."/>
            <person name="Clum A."/>
            <person name="Coughlan A.Y."/>
            <person name="Deshpande S."/>
            <person name="Douglass A.P."/>
            <person name="Hanson S.J."/>
            <person name="Klenk H.-P."/>
            <person name="Labutti K."/>
            <person name="Lapidus A."/>
            <person name="Lindquist E."/>
            <person name="Lipzen A."/>
            <person name="Meier-Kolthoff J.P."/>
            <person name="Ohm R.A."/>
            <person name="Otillar R.P."/>
            <person name="Pangilinan J."/>
            <person name="Peng Y."/>
            <person name="Rokas A."/>
            <person name="Rosa C.A."/>
            <person name="Scheuner C."/>
            <person name="Sibirny A.A."/>
            <person name="Slot J.C."/>
            <person name="Stielow J.B."/>
            <person name="Sun H."/>
            <person name="Kurtzman C.P."/>
            <person name="Blackwell M."/>
            <person name="Grigoriev I.V."/>
            <person name="Jeffries T.W."/>
        </authorList>
    </citation>
    <scope>NUCLEOTIDE SEQUENCE [LARGE SCALE GENOMIC DNA]</scope>
    <source>
        <strain evidence="2">NRRL Y-17324</strain>
    </source>
</reference>
<dbReference type="Proteomes" id="UP000094285">
    <property type="component" value="Unassembled WGS sequence"/>
</dbReference>
<proteinExistence type="predicted"/>
<dbReference type="RefSeq" id="XP_020064172.1">
    <property type="nucleotide sequence ID" value="XM_020211664.1"/>
</dbReference>
<accession>A0A1E4SHU6</accession>
<gene>
    <name evidence="1" type="ORF">CANTADRAFT_90165</name>
</gene>
<name>A0A1E4SHU6_9ASCO</name>
<dbReference type="GeneID" id="30985800"/>
<dbReference type="AlphaFoldDB" id="A0A1E4SHU6"/>